<evidence type="ECO:0000313" key="3">
    <source>
        <dbReference type="Proteomes" id="UP000824366"/>
    </source>
</evidence>
<reference evidence="2 3" key="1">
    <citation type="journal article" date="2021" name="Microbiol. Spectr.">
        <title>A Single Bacterium Capable of Oxidation and Reduction of Iron at Circumneutral pH.</title>
        <authorList>
            <person name="Kato S."/>
            <person name="Ohkuma M."/>
        </authorList>
    </citation>
    <scope>NUCLEOTIDE SEQUENCE [LARGE SCALE GENOMIC DNA]</scope>
    <source>
        <strain evidence="2 3">MIZ03</strain>
    </source>
</reference>
<keyword evidence="3" id="KW-1185">Reference proteome</keyword>
<feature type="compositionally biased region" description="Low complexity" evidence="1">
    <location>
        <begin position="26"/>
        <end position="37"/>
    </location>
</feature>
<feature type="region of interest" description="Disordered" evidence="1">
    <location>
        <begin position="1"/>
        <end position="37"/>
    </location>
</feature>
<dbReference type="EMBL" id="AP024238">
    <property type="protein sequence ID" value="BCO27447.1"/>
    <property type="molecule type" value="Genomic_DNA"/>
</dbReference>
<evidence type="ECO:0000256" key="1">
    <source>
        <dbReference type="SAM" id="MobiDB-lite"/>
    </source>
</evidence>
<evidence type="ECO:0000313" key="2">
    <source>
        <dbReference type="EMBL" id="BCO27447.1"/>
    </source>
</evidence>
<name>A0ABN6D637_9BURK</name>
<protein>
    <submittedName>
        <fullName evidence="2">Uncharacterized protein</fullName>
    </submittedName>
</protein>
<gene>
    <name evidence="2" type="ORF">MIZ03_2335</name>
</gene>
<accession>A0ABN6D637</accession>
<organism evidence="2 3">
    <name type="scientific">Rhodoferax lithotrophicus</name>
    <dbReference type="NCBI Taxonomy" id="2798804"/>
    <lineage>
        <taxon>Bacteria</taxon>
        <taxon>Pseudomonadati</taxon>
        <taxon>Pseudomonadota</taxon>
        <taxon>Betaproteobacteria</taxon>
        <taxon>Burkholderiales</taxon>
        <taxon>Comamonadaceae</taxon>
        <taxon>Rhodoferax</taxon>
    </lineage>
</organism>
<sequence length="37" mass="3983">MMGLGKRVRTFTDREAMPLHHAPNQITSATNSIAASA</sequence>
<dbReference type="Proteomes" id="UP000824366">
    <property type="component" value="Chromosome"/>
</dbReference>
<proteinExistence type="predicted"/>